<gene>
    <name evidence="3" type="ORF">GF068_20690</name>
</gene>
<accession>A0A6N7PQV7</accession>
<dbReference type="InterPro" id="IPR011051">
    <property type="entry name" value="RmlC_Cupin_sf"/>
</dbReference>
<feature type="compositionally biased region" description="Basic and acidic residues" evidence="1">
    <location>
        <begin position="35"/>
        <end position="48"/>
    </location>
</feature>
<keyword evidence="4" id="KW-1185">Reference proteome</keyword>
<dbReference type="PROSITE" id="PS51257">
    <property type="entry name" value="PROKAR_LIPOPROTEIN"/>
    <property type="match status" value="1"/>
</dbReference>
<comment type="caution">
    <text evidence="3">The sequence shown here is derived from an EMBL/GenBank/DDBJ whole genome shotgun (WGS) entry which is preliminary data.</text>
</comment>
<proteinExistence type="predicted"/>
<evidence type="ECO:0000256" key="2">
    <source>
        <dbReference type="SAM" id="SignalP"/>
    </source>
</evidence>
<reference evidence="3 4" key="1">
    <citation type="submission" date="2019-10" db="EMBL/GenBank/DDBJ databases">
        <title>A soil myxobacterium in the family Polyangiaceae.</title>
        <authorList>
            <person name="Li Y."/>
            <person name="Wang J."/>
        </authorList>
    </citation>
    <scope>NUCLEOTIDE SEQUENCE [LARGE SCALE GENOMIC DNA]</scope>
    <source>
        <strain evidence="3 4">DSM 14734</strain>
    </source>
</reference>
<keyword evidence="2" id="KW-0732">Signal</keyword>
<feature type="signal peptide" evidence="2">
    <location>
        <begin position="1"/>
        <end position="21"/>
    </location>
</feature>
<evidence type="ECO:0000313" key="3">
    <source>
        <dbReference type="EMBL" id="MRG94319.1"/>
    </source>
</evidence>
<organism evidence="3 4">
    <name type="scientific">Polyangium spumosum</name>
    <dbReference type="NCBI Taxonomy" id="889282"/>
    <lineage>
        <taxon>Bacteria</taxon>
        <taxon>Pseudomonadati</taxon>
        <taxon>Myxococcota</taxon>
        <taxon>Polyangia</taxon>
        <taxon>Polyangiales</taxon>
        <taxon>Polyangiaceae</taxon>
        <taxon>Polyangium</taxon>
    </lineage>
</organism>
<dbReference type="EMBL" id="WJIE01000005">
    <property type="protein sequence ID" value="MRG94319.1"/>
    <property type="molecule type" value="Genomic_DNA"/>
</dbReference>
<feature type="region of interest" description="Disordered" evidence="1">
    <location>
        <begin position="35"/>
        <end position="59"/>
    </location>
</feature>
<evidence type="ECO:0000313" key="4">
    <source>
        <dbReference type="Proteomes" id="UP000440224"/>
    </source>
</evidence>
<dbReference type="Gene3D" id="2.60.120.10">
    <property type="entry name" value="Jelly Rolls"/>
    <property type="match status" value="1"/>
</dbReference>
<dbReference type="RefSeq" id="WP_153821122.1">
    <property type="nucleotide sequence ID" value="NZ_WJIE01000005.1"/>
</dbReference>
<evidence type="ECO:0000256" key="1">
    <source>
        <dbReference type="SAM" id="MobiDB-lite"/>
    </source>
</evidence>
<dbReference type="InterPro" id="IPR014710">
    <property type="entry name" value="RmlC-like_jellyroll"/>
</dbReference>
<dbReference type="SUPFAM" id="SSF51182">
    <property type="entry name" value="RmlC-like cupins"/>
    <property type="match status" value="1"/>
</dbReference>
<protein>
    <recommendedName>
        <fullName evidence="5">Cupin domain-containing protein</fullName>
    </recommendedName>
</protein>
<evidence type="ECO:0008006" key="5">
    <source>
        <dbReference type="Google" id="ProtNLM"/>
    </source>
</evidence>
<feature type="chain" id="PRO_5026773099" description="Cupin domain-containing protein" evidence="2">
    <location>
        <begin position="22"/>
        <end position="169"/>
    </location>
</feature>
<dbReference type="Proteomes" id="UP000440224">
    <property type="component" value="Unassembled WGS sequence"/>
</dbReference>
<sequence>MTFVSRLGVLTLVACAASACAGSPPPGAKCVSAEEAHHAHDEHAHEAKAPASAAKAEGARVDPLTIPREAGPGEPLEVKVLLDNPFMKVVIITLRAGTVLPMHTAPVPVTIQALAGAGTVRANGSDTRIDHEHLVALSPDVPHEVMPDAGTDLVLLVQQMRGAPAKPAP</sequence>
<dbReference type="OrthoDB" id="1121052at2"/>
<name>A0A6N7PQV7_9BACT</name>
<dbReference type="AlphaFoldDB" id="A0A6N7PQV7"/>